<dbReference type="eggNOG" id="COG0204">
    <property type="taxonomic scope" value="Bacteria"/>
</dbReference>
<reference evidence="3 4" key="1">
    <citation type="journal article" date="2012" name="J. Bacteriol.">
        <title>Genome sequence of proteorhodopsin-containing sea ice bacterium Glaciecola punicea ACAM 611T.</title>
        <authorList>
            <person name="Qin Q.-L."/>
            <person name="Xie B.-B."/>
            <person name="Shu Y.-L."/>
            <person name="Rong J.-C."/>
            <person name="Zhao D.-L."/>
            <person name="Zhang X.-Y."/>
            <person name="Chen X.-L."/>
            <person name="Zhou B.-C."/>
            <person name="Zhanga Y.-Z."/>
        </authorList>
    </citation>
    <scope>NUCLEOTIDE SEQUENCE [LARGE SCALE GENOMIC DNA]</scope>
    <source>
        <strain evidence="3 4">ACAM 611</strain>
    </source>
</reference>
<dbReference type="Proteomes" id="UP000053586">
    <property type="component" value="Unassembled WGS sequence"/>
</dbReference>
<dbReference type="OrthoDB" id="319710at2"/>
<feature type="transmembrane region" description="Helical" evidence="1">
    <location>
        <begin position="21"/>
        <end position="38"/>
    </location>
</feature>
<keyword evidence="4" id="KW-1185">Reference proteome</keyword>
<dbReference type="GO" id="GO:0005886">
    <property type="term" value="C:plasma membrane"/>
    <property type="evidence" value="ECO:0007669"/>
    <property type="project" value="TreeGrafter"/>
</dbReference>
<feature type="domain" description="Phospholipid/glycerol acyltransferase" evidence="2">
    <location>
        <begin position="88"/>
        <end position="230"/>
    </location>
</feature>
<evidence type="ECO:0000259" key="2">
    <source>
        <dbReference type="SMART" id="SM00563"/>
    </source>
</evidence>
<dbReference type="PANTHER" id="PTHR10983:SF15">
    <property type="entry name" value="ACYLTRANSFERASE YIHG-RELATED"/>
    <property type="match status" value="1"/>
</dbReference>
<keyword evidence="1" id="KW-0812">Transmembrane</keyword>
<name>H5TD70_9ALTE</name>
<dbReference type="NCBIfam" id="NF010621">
    <property type="entry name" value="PRK14014.1"/>
    <property type="match status" value="1"/>
</dbReference>
<evidence type="ECO:0000256" key="1">
    <source>
        <dbReference type="SAM" id="Phobius"/>
    </source>
</evidence>
<evidence type="ECO:0000313" key="3">
    <source>
        <dbReference type="EMBL" id="GAB56247.1"/>
    </source>
</evidence>
<dbReference type="EMBL" id="BAET01000025">
    <property type="protein sequence ID" value="GAB56247.1"/>
    <property type="molecule type" value="Genomic_DNA"/>
</dbReference>
<dbReference type="SUPFAM" id="SSF69593">
    <property type="entry name" value="Glycerol-3-phosphate (1)-acyltransferase"/>
    <property type="match status" value="1"/>
</dbReference>
<dbReference type="InterPro" id="IPR002123">
    <property type="entry name" value="Plipid/glycerol_acylTrfase"/>
</dbReference>
<dbReference type="AlphaFoldDB" id="H5TD70"/>
<accession>H5TD70</accession>
<keyword evidence="3" id="KW-0012">Acyltransferase</keyword>
<sequence>MSKVRAYTIFPIHLILQFSNLGFWGMCIIIFGVIRFLIPIKEVSSRLLDIMHRLYSTFAIISVAMIKIFNRIEIQIDIDKPLSRQKWYLITANHRSYLDIILLIDFCAPRIPPPKFFIKKQAIWLPFVGLAAWALDMPFMRRHNQAYLEKHPHLRGKDIETTRKSCEKFVDRPTTVINFVEGTRFTPQKHALQNSPFSHLLRPKAGGIAFTLTAMGELFSNILDITIAYPHSKHPMMDMLSGRMTRIAIEVKTLEVSQELIGDYFDNPTFQAGFQQWVNELWLNKNERMKKWMTQW</sequence>
<dbReference type="GO" id="GO:0016746">
    <property type="term" value="F:acyltransferase activity"/>
    <property type="evidence" value="ECO:0007669"/>
    <property type="project" value="UniProtKB-KW"/>
</dbReference>
<reference evidence="3 4" key="2">
    <citation type="journal article" date="2017" name="Antonie Van Leeuwenhoek">
        <title>Rhizobium rhizosphaerae sp. nov., a novel species isolated from rice rhizosphere.</title>
        <authorList>
            <person name="Zhao J.J."/>
            <person name="Zhang J."/>
            <person name="Zhang R.J."/>
            <person name="Zhang C.W."/>
            <person name="Yin H.Q."/>
            <person name="Zhang X.X."/>
        </authorList>
    </citation>
    <scope>NUCLEOTIDE SEQUENCE [LARGE SCALE GENOMIC DNA]</scope>
    <source>
        <strain evidence="3 4">ACAM 611</strain>
    </source>
</reference>
<proteinExistence type="predicted"/>
<dbReference type="STRING" id="56804.BAE46_12325"/>
<evidence type="ECO:0000313" key="4">
    <source>
        <dbReference type="Proteomes" id="UP000053586"/>
    </source>
</evidence>
<keyword evidence="1" id="KW-0472">Membrane</keyword>
<dbReference type="SMART" id="SM00563">
    <property type="entry name" value="PlsC"/>
    <property type="match status" value="1"/>
</dbReference>
<dbReference type="CDD" id="cd07990">
    <property type="entry name" value="LPLAT_LCLAT1-like"/>
    <property type="match status" value="1"/>
</dbReference>
<keyword evidence="1" id="KW-1133">Transmembrane helix</keyword>
<keyword evidence="3" id="KW-0808">Transferase</keyword>
<dbReference type="RefSeq" id="WP_006006185.1">
    <property type="nucleotide sequence ID" value="NZ_BAET01000025.1"/>
</dbReference>
<protein>
    <submittedName>
        <fullName evidence="3">Probable acyltransferase yihG</fullName>
    </submittedName>
</protein>
<organism evidence="3 4">
    <name type="scientific">Glaciecola punicea ACAM 611</name>
    <dbReference type="NCBI Taxonomy" id="1121923"/>
    <lineage>
        <taxon>Bacteria</taxon>
        <taxon>Pseudomonadati</taxon>
        <taxon>Pseudomonadota</taxon>
        <taxon>Gammaproteobacteria</taxon>
        <taxon>Alteromonadales</taxon>
        <taxon>Alteromonadaceae</taxon>
        <taxon>Glaciecola</taxon>
    </lineage>
</organism>
<dbReference type="Pfam" id="PF01553">
    <property type="entry name" value="Acyltransferase"/>
    <property type="match status" value="1"/>
</dbReference>
<comment type="caution">
    <text evidence="3">The sequence shown here is derived from an EMBL/GenBank/DDBJ whole genome shotgun (WGS) entry which is preliminary data.</text>
</comment>
<gene>
    <name evidence="3" type="primary">yihG</name>
    <name evidence="3" type="ORF">GPUN_2132</name>
</gene>
<dbReference type="PANTHER" id="PTHR10983">
    <property type="entry name" value="1-ACYLGLYCEROL-3-PHOSPHATE ACYLTRANSFERASE-RELATED"/>
    <property type="match status" value="1"/>
</dbReference>